<dbReference type="SUPFAM" id="SSF56349">
    <property type="entry name" value="DNA breaking-rejoining enzymes"/>
    <property type="match status" value="1"/>
</dbReference>
<feature type="domain" description="Tyr recombinase" evidence="2">
    <location>
        <begin position="5"/>
        <end position="80"/>
    </location>
</feature>
<dbReference type="InterPro" id="IPR002104">
    <property type="entry name" value="Integrase_catalytic"/>
</dbReference>
<organism evidence="3 4">
    <name type="scientific">Tessaracoccus antarcticus</name>
    <dbReference type="NCBI Taxonomy" id="2479848"/>
    <lineage>
        <taxon>Bacteria</taxon>
        <taxon>Bacillati</taxon>
        <taxon>Actinomycetota</taxon>
        <taxon>Actinomycetes</taxon>
        <taxon>Propionibacteriales</taxon>
        <taxon>Propionibacteriaceae</taxon>
        <taxon>Tessaracoccus</taxon>
    </lineage>
</organism>
<proteinExistence type="predicted"/>
<keyword evidence="1" id="KW-0233">DNA recombination</keyword>
<dbReference type="Proteomes" id="UP000275256">
    <property type="component" value="Unassembled WGS sequence"/>
</dbReference>
<sequence>MKVLRRRMADPEPNTDVALFPSPLGRLRNVSDTTGELRRILDDLGFDWVSSHTFRKTVATRLDDAGFSARVIVDHLGHERPVDDAGHLHGAQRRLRRRC</sequence>
<dbReference type="GO" id="GO:0003677">
    <property type="term" value="F:DNA binding"/>
    <property type="evidence" value="ECO:0007669"/>
    <property type="project" value="InterPro"/>
</dbReference>
<dbReference type="AlphaFoldDB" id="A0A3M0GL30"/>
<dbReference type="GO" id="GO:0006310">
    <property type="term" value="P:DNA recombination"/>
    <property type="evidence" value="ECO:0007669"/>
    <property type="project" value="UniProtKB-KW"/>
</dbReference>
<accession>A0A3M0GL30</accession>
<keyword evidence="4" id="KW-1185">Reference proteome</keyword>
<comment type="caution">
    <text evidence="3">The sequence shown here is derived from an EMBL/GenBank/DDBJ whole genome shotgun (WGS) entry which is preliminary data.</text>
</comment>
<evidence type="ECO:0000313" key="4">
    <source>
        <dbReference type="Proteomes" id="UP000275256"/>
    </source>
</evidence>
<dbReference type="Pfam" id="PF00589">
    <property type="entry name" value="Phage_integrase"/>
    <property type="match status" value="1"/>
</dbReference>
<dbReference type="EMBL" id="REFW01000001">
    <property type="protein sequence ID" value="RMB62323.1"/>
    <property type="molecule type" value="Genomic_DNA"/>
</dbReference>
<dbReference type="Gene3D" id="1.10.443.10">
    <property type="entry name" value="Intergrase catalytic core"/>
    <property type="match status" value="1"/>
</dbReference>
<evidence type="ECO:0000256" key="1">
    <source>
        <dbReference type="ARBA" id="ARBA00023172"/>
    </source>
</evidence>
<dbReference type="GO" id="GO:0015074">
    <property type="term" value="P:DNA integration"/>
    <property type="evidence" value="ECO:0007669"/>
    <property type="project" value="InterPro"/>
</dbReference>
<evidence type="ECO:0000313" key="3">
    <source>
        <dbReference type="EMBL" id="RMB62323.1"/>
    </source>
</evidence>
<evidence type="ECO:0000259" key="2">
    <source>
        <dbReference type="Pfam" id="PF00589"/>
    </source>
</evidence>
<gene>
    <name evidence="3" type="ORF">EAX62_07145</name>
</gene>
<protein>
    <recommendedName>
        <fullName evidence="2">Tyr recombinase domain-containing protein</fullName>
    </recommendedName>
</protein>
<dbReference type="InterPro" id="IPR011010">
    <property type="entry name" value="DNA_brk_join_enz"/>
</dbReference>
<dbReference type="InterPro" id="IPR013762">
    <property type="entry name" value="Integrase-like_cat_sf"/>
</dbReference>
<reference evidence="3 4" key="1">
    <citation type="submission" date="2018-10" db="EMBL/GenBank/DDBJ databases">
        <title>Tessaracoccus antarcticuss sp. nov., isolated from sediment.</title>
        <authorList>
            <person name="Zhou L.Y."/>
            <person name="Du Z.J."/>
        </authorList>
    </citation>
    <scope>NUCLEOTIDE SEQUENCE [LARGE SCALE GENOMIC DNA]</scope>
    <source>
        <strain evidence="3 4">JDX10</strain>
    </source>
</reference>
<name>A0A3M0GL30_9ACTN</name>